<name>X1DV14_9ZZZZ</name>
<gene>
    <name evidence="1" type="ORF">S01H4_62785</name>
</gene>
<sequence>MTTEYKTKFVQKIAEIYEKYKNELGSGMPSLMLKAFAPSVPSILQGLDENPEMQAKIKDLLTELVEAMKEDSENKE</sequence>
<evidence type="ECO:0000313" key="1">
    <source>
        <dbReference type="EMBL" id="GAH08804.1"/>
    </source>
</evidence>
<reference evidence="1" key="1">
    <citation type="journal article" date="2014" name="Front. Microbiol.">
        <title>High frequency of phylogenetically diverse reductive dehalogenase-homologous genes in deep subseafloor sedimentary metagenomes.</title>
        <authorList>
            <person name="Kawai M."/>
            <person name="Futagami T."/>
            <person name="Toyoda A."/>
            <person name="Takaki Y."/>
            <person name="Nishi S."/>
            <person name="Hori S."/>
            <person name="Arai W."/>
            <person name="Tsubouchi T."/>
            <person name="Morono Y."/>
            <person name="Uchiyama I."/>
            <person name="Ito T."/>
            <person name="Fujiyama A."/>
            <person name="Inagaki F."/>
            <person name="Takami H."/>
        </authorList>
    </citation>
    <scope>NUCLEOTIDE SEQUENCE</scope>
    <source>
        <strain evidence="1">Expedition CK06-06</strain>
    </source>
</reference>
<accession>X1DV14</accession>
<organism evidence="1">
    <name type="scientific">marine sediment metagenome</name>
    <dbReference type="NCBI Taxonomy" id="412755"/>
    <lineage>
        <taxon>unclassified sequences</taxon>
        <taxon>metagenomes</taxon>
        <taxon>ecological metagenomes</taxon>
    </lineage>
</organism>
<protein>
    <submittedName>
        <fullName evidence="1">Uncharacterized protein</fullName>
    </submittedName>
</protein>
<comment type="caution">
    <text evidence="1">The sequence shown here is derived from an EMBL/GenBank/DDBJ whole genome shotgun (WGS) entry which is preliminary data.</text>
</comment>
<dbReference type="AlphaFoldDB" id="X1DV14"/>
<proteinExistence type="predicted"/>
<dbReference type="EMBL" id="BART01037563">
    <property type="protein sequence ID" value="GAH08804.1"/>
    <property type="molecule type" value="Genomic_DNA"/>
</dbReference>